<dbReference type="AlphaFoldDB" id="A0A1B6HFT0"/>
<feature type="region of interest" description="Disordered" evidence="1">
    <location>
        <begin position="166"/>
        <end position="217"/>
    </location>
</feature>
<evidence type="ECO:0000313" key="2">
    <source>
        <dbReference type="EMBL" id="JAS73495.1"/>
    </source>
</evidence>
<feature type="compositionally biased region" description="Basic residues" evidence="1">
    <location>
        <begin position="78"/>
        <end position="99"/>
    </location>
</feature>
<sequence length="217" mass="26074">MVNRTKLRQVVSAVFNLFGKDGVKVNEVNRYLMQRDGESQGCVQALRTAVDEGFLCVKNKKYYPLLLSSVEDVIEARRRRGRSRNRKRMTRRRRKRKGHYYSLEARRRRRSRKRSRSHRRGRRSYADLLAARRRRRARQYNRRRRRSIGKRHGVIDVLGELFNLRRRRKKKPSRHSRRRHRRREAQNVPEKTEESSAKSNNPSTTEIPAVQTSTPKK</sequence>
<organism evidence="2">
    <name type="scientific">Homalodisca liturata</name>
    <dbReference type="NCBI Taxonomy" id="320908"/>
    <lineage>
        <taxon>Eukaryota</taxon>
        <taxon>Metazoa</taxon>
        <taxon>Ecdysozoa</taxon>
        <taxon>Arthropoda</taxon>
        <taxon>Hexapoda</taxon>
        <taxon>Insecta</taxon>
        <taxon>Pterygota</taxon>
        <taxon>Neoptera</taxon>
        <taxon>Paraneoptera</taxon>
        <taxon>Hemiptera</taxon>
        <taxon>Auchenorrhyncha</taxon>
        <taxon>Membracoidea</taxon>
        <taxon>Cicadellidae</taxon>
        <taxon>Cicadellinae</taxon>
        <taxon>Proconiini</taxon>
        <taxon>Homalodisca</taxon>
    </lineage>
</organism>
<reference evidence="2" key="1">
    <citation type="submission" date="2015-11" db="EMBL/GenBank/DDBJ databases">
        <title>De novo transcriptome assembly of four potential Pierce s Disease insect vectors from Arizona vineyards.</title>
        <authorList>
            <person name="Tassone E.E."/>
        </authorList>
    </citation>
    <scope>NUCLEOTIDE SEQUENCE</scope>
</reference>
<evidence type="ECO:0000256" key="1">
    <source>
        <dbReference type="SAM" id="MobiDB-lite"/>
    </source>
</evidence>
<feature type="compositionally biased region" description="Basic residues" evidence="1">
    <location>
        <begin position="166"/>
        <end position="183"/>
    </location>
</feature>
<dbReference type="EMBL" id="GECU01034211">
    <property type="protein sequence ID" value="JAS73495.1"/>
    <property type="molecule type" value="Transcribed_RNA"/>
</dbReference>
<gene>
    <name evidence="2" type="ORF">g.13381</name>
</gene>
<protein>
    <submittedName>
        <fullName evidence="2">Uncharacterized protein</fullName>
    </submittedName>
</protein>
<feature type="compositionally biased region" description="Basic residues" evidence="1">
    <location>
        <begin position="106"/>
        <end position="123"/>
    </location>
</feature>
<accession>A0A1B6HFT0</accession>
<feature type="region of interest" description="Disordered" evidence="1">
    <location>
        <begin position="78"/>
        <end position="147"/>
    </location>
</feature>
<feature type="compositionally biased region" description="Polar residues" evidence="1">
    <location>
        <begin position="197"/>
        <end position="217"/>
    </location>
</feature>
<name>A0A1B6HFT0_9HEMI</name>
<proteinExistence type="predicted"/>
<feature type="compositionally biased region" description="Basic residues" evidence="1">
    <location>
        <begin position="131"/>
        <end position="147"/>
    </location>
</feature>